<dbReference type="AlphaFoldDB" id="A0A317XW19"/>
<dbReference type="GO" id="GO:0006890">
    <property type="term" value="P:retrograde vesicle-mediated transport, Golgi to endoplasmic reticulum"/>
    <property type="evidence" value="ECO:0007669"/>
    <property type="project" value="InterPro"/>
</dbReference>
<evidence type="ECO:0000256" key="3">
    <source>
        <dbReference type="ARBA" id="ARBA00022989"/>
    </source>
</evidence>
<dbReference type="Proteomes" id="UP000246740">
    <property type="component" value="Unassembled WGS sequence"/>
</dbReference>
<dbReference type="OrthoDB" id="73612at2759"/>
<dbReference type="InParanoid" id="A0A317XW19"/>
<dbReference type="PANTHER" id="PTHR13377:SF3">
    <property type="entry name" value="TRANSMEMBRANE PROTEIN 115"/>
    <property type="match status" value="1"/>
</dbReference>
<feature type="transmembrane region" description="Helical" evidence="6">
    <location>
        <begin position="15"/>
        <end position="36"/>
    </location>
</feature>
<feature type="compositionally biased region" description="Low complexity" evidence="5">
    <location>
        <begin position="334"/>
        <end position="350"/>
    </location>
</feature>
<dbReference type="InterPro" id="IPR035952">
    <property type="entry name" value="Rhomboid-like_sf"/>
</dbReference>
<dbReference type="SUPFAM" id="SSF144091">
    <property type="entry name" value="Rhomboid-like"/>
    <property type="match status" value="1"/>
</dbReference>
<evidence type="ECO:0000256" key="1">
    <source>
        <dbReference type="ARBA" id="ARBA00004141"/>
    </source>
</evidence>
<evidence type="ECO:0000256" key="2">
    <source>
        <dbReference type="ARBA" id="ARBA00022692"/>
    </source>
</evidence>
<feature type="transmembrane region" description="Helical" evidence="6">
    <location>
        <begin position="77"/>
        <end position="94"/>
    </location>
</feature>
<feature type="compositionally biased region" description="Polar residues" evidence="5">
    <location>
        <begin position="316"/>
        <end position="329"/>
    </location>
</feature>
<feature type="transmembrane region" description="Helical" evidence="6">
    <location>
        <begin position="179"/>
        <end position="206"/>
    </location>
</feature>
<dbReference type="PANTHER" id="PTHR13377">
    <property type="entry name" value="PLACENTAL PROTEIN 6"/>
    <property type="match status" value="1"/>
</dbReference>
<gene>
    <name evidence="7" type="ORF">BCV70DRAFT_155736</name>
</gene>
<dbReference type="EMBL" id="KZ819188">
    <property type="protein sequence ID" value="PWZ02454.1"/>
    <property type="molecule type" value="Genomic_DNA"/>
</dbReference>
<evidence type="ECO:0000256" key="4">
    <source>
        <dbReference type="ARBA" id="ARBA00023136"/>
    </source>
</evidence>
<accession>A0A317XW19</accession>
<feature type="transmembrane region" description="Helical" evidence="6">
    <location>
        <begin position="106"/>
        <end position="129"/>
    </location>
</feature>
<keyword evidence="4 6" id="KW-0472">Membrane</keyword>
<dbReference type="GO" id="GO:0005794">
    <property type="term" value="C:Golgi apparatus"/>
    <property type="evidence" value="ECO:0007669"/>
    <property type="project" value="TreeGrafter"/>
</dbReference>
<evidence type="ECO:0000313" key="8">
    <source>
        <dbReference type="Proteomes" id="UP000246740"/>
    </source>
</evidence>
<keyword evidence="3 6" id="KW-1133">Transmembrane helix</keyword>
<reference evidence="7 8" key="1">
    <citation type="journal article" date="2018" name="Mol. Biol. Evol.">
        <title>Broad Genomic Sampling Reveals a Smut Pathogenic Ancestry of the Fungal Clade Ustilaginomycotina.</title>
        <authorList>
            <person name="Kijpornyongpan T."/>
            <person name="Mondo S.J."/>
            <person name="Barry K."/>
            <person name="Sandor L."/>
            <person name="Lee J."/>
            <person name="Lipzen A."/>
            <person name="Pangilinan J."/>
            <person name="LaButti K."/>
            <person name="Hainaut M."/>
            <person name="Henrissat B."/>
            <person name="Grigoriev I.V."/>
            <person name="Spatafora J.W."/>
            <person name="Aime M.C."/>
        </authorList>
    </citation>
    <scope>NUCLEOTIDE SEQUENCE [LARGE SCALE GENOMIC DNA]</scope>
    <source>
        <strain evidence="7 8">MCA 3645</strain>
    </source>
</reference>
<evidence type="ECO:0000256" key="5">
    <source>
        <dbReference type="SAM" id="MobiDB-lite"/>
    </source>
</evidence>
<evidence type="ECO:0000313" key="7">
    <source>
        <dbReference type="EMBL" id="PWZ02454.1"/>
    </source>
</evidence>
<dbReference type="Pfam" id="PF08551">
    <property type="entry name" value="DUF1751"/>
    <property type="match status" value="1"/>
</dbReference>
<proteinExistence type="predicted"/>
<keyword evidence="8" id="KW-1185">Reference proteome</keyword>
<feature type="region of interest" description="Disordered" evidence="5">
    <location>
        <begin position="301"/>
        <end position="380"/>
    </location>
</feature>
<dbReference type="InterPro" id="IPR013861">
    <property type="entry name" value="TMEM115/Pdh1/Rbl19"/>
</dbReference>
<protein>
    <submittedName>
        <fullName evidence="7">DUF1751-domain-containing protein</fullName>
    </submittedName>
</protein>
<evidence type="ECO:0000256" key="6">
    <source>
        <dbReference type="SAM" id="Phobius"/>
    </source>
</evidence>
<sequence length="380" mass="41653">MAVFSISTLVQNVPLGTRILTGSLLSFSILLFVLRFQTSTGFSMSSATGYPWLVIVPGASFWYPWTLLTAAFCETSIFEFLVSVISLPLAARYLERQWGAVELLKFSTIILVISNIIAWGLQLLLFAVFRKEALIWGIQFHGLQALQTGFLVAFAQLIPEHQVQVLRGAVKLRVKDLPMLYVTVSNVACIIGFTSPWILIQFGWLFSWAYLRFFQVNEAGYKGDRSEAFAFVHWFPPFAHKPVQFISTTLFGLFVKLKVVQPWGGGDYADLEMANGHPPTANARAEAERRRAMALKALDQRISASGKASGSRSSGLQRSDSVRSNSTITKDAPTAASSSSTSTSAATSATQPDSATLPTVVFEAPDDDVTANDSAKKETK</sequence>
<feature type="compositionally biased region" description="Low complexity" evidence="5">
    <location>
        <begin position="303"/>
        <end position="315"/>
    </location>
</feature>
<feature type="transmembrane region" description="Helical" evidence="6">
    <location>
        <begin position="135"/>
        <end position="158"/>
    </location>
</feature>
<keyword evidence="2 6" id="KW-0812">Transmembrane</keyword>
<dbReference type="GO" id="GO:0016020">
    <property type="term" value="C:membrane"/>
    <property type="evidence" value="ECO:0007669"/>
    <property type="project" value="UniProtKB-SubCell"/>
</dbReference>
<dbReference type="STRING" id="1882483.A0A317XW19"/>
<name>A0A317XW19_9BASI</name>
<organism evidence="7 8">
    <name type="scientific">Testicularia cyperi</name>
    <dbReference type="NCBI Taxonomy" id="1882483"/>
    <lineage>
        <taxon>Eukaryota</taxon>
        <taxon>Fungi</taxon>
        <taxon>Dikarya</taxon>
        <taxon>Basidiomycota</taxon>
        <taxon>Ustilaginomycotina</taxon>
        <taxon>Ustilaginomycetes</taxon>
        <taxon>Ustilaginales</taxon>
        <taxon>Anthracoideaceae</taxon>
        <taxon>Testicularia</taxon>
    </lineage>
</organism>
<feature type="transmembrane region" description="Helical" evidence="6">
    <location>
        <begin position="48"/>
        <end position="65"/>
    </location>
</feature>
<dbReference type="SMART" id="SM01160">
    <property type="entry name" value="DUF1751"/>
    <property type="match status" value="1"/>
</dbReference>
<comment type="subcellular location">
    <subcellularLocation>
        <location evidence="1">Membrane</location>
        <topology evidence="1">Multi-pass membrane protein</topology>
    </subcellularLocation>
</comment>